<dbReference type="RefSeq" id="WP_207230006.1">
    <property type="nucleotide sequence ID" value="NZ_SHKY01000001.1"/>
</dbReference>
<dbReference type="PANTHER" id="PTHR43537">
    <property type="entry name" value="TRANSCRIPTIONAL REGULATOR, GNTR FAMILY"/>
    <property type="match status" value="1"/>
</dbReference>
<dbReference type="InterPro" id="IPR008920">
    <property type="entry name" value="TF_FadR/GntR_C"/>
</dbReference>
<keyword evidence="6" id="KW-1185">Reference proteome</keyword>
<comment type="caution">
    <text evidence="5">The sequence shown here is derived from an EMBL/GenBank/DDBJ whole genome shotgun (WGS) entry which is preliminary data.</text>
</comment>
<gene>
    <name evidence="5" type="ORF">EV385_6009</name>
</gene>
<proteinExistence type="predicted"/>
<dbReference type="Gene3D" id="1.20.120.530">
    <property type="entry name" value="GntR ligand-binding domain-like"/>
    <property type="match status" value="1"/>
</dbReference>
<evidence type="ECO:0000256" key="3">
    <source>
        <dbReference type="ARBA" id="ARBA00023163"/>
    </source>
</evidence>
<evidence type="ECO:0000256" key="2">
    <source>
        <dbReference type="ARBA" id="ARBA00023125"/>
    </source>
</evidence>
<evidence type="ECO:0000256" key="1">
    <source>
        <dbReference type="ARBA" id="ARBA00023015"/>
    </source>
</evidence>
<organism evidence="5 6">
    <name type="scientific">Krasilnikovia cinnamomea</name>
    <dbReference type="NCBI Taxonomy" id="349313"/>
    <lineage>
        <taxon>Bacteria</taxon>
        <taxon>Bacillati</taxon>
        <taxon>Actinomycetota</taxon>
        <taxon>Actinomycetes</taxon>
        <taxon>Micromonosporales</taxon>
        <taxon>Micromonosporaceae</taxon>
        <taxon>Krasilnikovia</taxon>
    </lineage>
</organism>
<evidence type="ECO:0000259" key="4">
    <source>
        <dbReference type="PROSITE" id="PS50949"/>
    </source>
</evidence>
<keyword evidence="1" id="KW-0805">Transcription regulation</keyword>
<dbReference type="SUPFAM" id="SSF46785">
    <property type="entry name" value="Winged helix' DNA-binding domain"/>
    <property type="match status" value="1"/>
</dbReference>
<dbReference type="InterPro" id="IPR000524">
    <property type="entry name" value="Tscrpt_reg_HTH_GntR"/>
</dbReference>
<dbReference type="AlphaFoldDB" id="A0A4Q7ZSB6"/>
<dbReference type="Gene3D" id="1.10.10.10">
    <property type="entry name" value="Winged helix-like DNA-binding domain superfamily/Winged helix DNA-binding domain"/>
    <property type="match status" value="1"/>
</dbReference>
<protein>
    <submittedName>
        <fullName evidence="5">DNA-binding FadR family transcriptional regulator</fullName>
    </submittedName>
</protein>
<name>A0A4Q7ZSB6_9ACTN</name>
<dbReference type="InterPro" id="IPR036388">
    <property type="entry name" value="WH-like_DNA-bd_sf"/>
</dbReference>
<dbReference type="Pfam" id="PF07729">
    <property type="entry name" value="FCD"/>
    <property type="match status" value="1"/>
</dbReference>
<dbReference type="EMBL" id="SHKY01000001">
    <property type="protein sequence ID" value="RZU54072.1"/>
    <property type="molecule type" value="Genomic_DNA"/>
</dbReference>
<reference evidence="5 6" key="1">
    <citation type="submission" date="2019-02" db="EMBL/GenBank/DDBJ databases">
        <title>Sequencing the genomes of 1000 actinobacteria strains.</title>
        <authorList>
            <person name="Klenk H.-P."/>
        </authorList>
    </citation>
    <scope>NUCLEOTIDE SEQUENCE [LARGE SCALE GENOMIC DNA]</scope>
    <source>
        <strain evidence="5 6">DSM 45162</strain>
    </source>
</reference>
<evidence type="ECO:0000313" key="5">
    <source>
        <dbReference type="EMBL" id="RZU54072.1"/>
    </source>
</evidence>
<dbReference type="SMART" id="SM00895">
    <property type="entry name" value="FCD"/>
    <property type="match status" value="1"/>
</dbReference>
<dbReference type="PRINTS" id="PR00035">
    <property type="entry name" value="HTHGNTR"/>
</dbReference>
<dbReference type="SUPFAM" id="SSF48008">
    <property type="entry name" value="GntR ligand-binding domain-like"/>
    <property type="match status" value="1"/>
</dbReference>
<dbReference type="GO" id="GO:0003677">
    <property type="term" value="F:DNA binding"/>
    <property type="evidence" value="ECO:0007669"/>
    <property type="project" value="UniProtKB-KW"/>
</dbReference>
<accession>A0A4Q7ZSB6</accession>
<feature type="domain" description="HTH gntR-type" evidence="4">
    <location>
        <begin position="13"/>
        <end position="81"/>
    </location>
</feature>
<keyword evidence="3" id="KW-0804">Transcription</keyword>
<dbReference type="PROSITE" id="PS50949">
    <property type="entry name" value="HTH_GNTR"/>
    <property type="match status" value="1"/>
</dbReference>
<dbReference type="SMART" id="SM00345">
    <property type="entry name" value="HTH_GNTR"/>
    <property type="match status" value="1"/>
</dbReference>
<dbReference type="Proteomes" id="UP000292564">
    <property type="component" value="Unassembled WGS sequence"/>
</dbReference>
<keyword evidence="2 5" id="KW-0238">DNA-binding</keyword>
<dbReference type="InterPro" id="IPR036390">
    <property type="entry name" value="WH_DNA-bd_sf"/>
</dbReference>
<dbReference type="InterPro" id="IPR011711">
    <property type="entry name" value="GntR_C"/>
</dbReference>
<dbReference type="Pfam" id="PF00392">
    <property type="entry name" value="GntR"/>
    <property type="match status" value="1"/>
</dbReference>
<dbReference type="CDD" id="cd07377">
    <property type="entry name" value="WHTH_GntR"/>
    <property type="match status" value="1"/>
</dbReference>
<sequence>MADPLIHSPIARDTVVDTLVARLRADVLAERYAPGTLLPPERELAAGYGVTRTSLKHALVRLVEAGLLETRHGVGTRVRDYRRTAGPDLLPFLVTLDGPSWLVEIFAARREIGSLIAARAAEQAGDADRARLLALRDEIAAAPGGDPAQLAEAEVHRALAAASGNRVYELLVNSLLRAYDDVRHLFAAPFADPAAAARRITPLVEAVLAGNPTAASAYADAYYLCTERLMLGGDSDHHDARDDDRQGTADR</sequence>
<dbReference type="GO" id="GO:0003700">
    <property type="term" value="F:DNA-binding transcription factor activity"/>
    <property type="evidence" value="ECO:0007669"/>
    <property type="project" value="InterPro"/>
</dbReference>
<evidence type="ECO:0000313" key="6">
    <source>
        <dbReference type="Proteomes" id="UP000292564"/>
    </source>
</evidence>
<dbReference type="PANTHER" id="PTHR43537:SF44">
    <property type="entry name" value="GNTR FAMILY REGULATORY PROTEIN"/>
    <property type="match status" value="1"/>
</dbReference>